<keyword evidence="3 5" id="KW-1133">Transmembrane helix</keyword>
<keyword evidence="2 5" id="KW-0812">Transmembrane</keyword>
<dbReference type="Gene3D" id="1.20.1720.10">
    <property type="entry name" value="Multidrug resistance protein D"/>
    <property type="match status" value="1"/>
</dbReference>
<dbReference type="RefSeq" id="WP_377871369.1">
    <property type="nucleotide sequence ID" value="NZ_JBHMAY010000029.1"/>
</dbReference>
<proteinExistence type="predicted"/>
<comment type="caution">
    <text evidence="7">The sequence shown here is derived from an EMBL/GenBank/DDBJ whole genome shotgun (WGS) entry which is preliminary data.</text>
</comment>
<accession>A0ABV7QKL3</accession>
<dbReference type="CDD" id="cd17321">
    <property type="entry name" value="MFS_MMR_MDR_like"/>
    <property type="match status" value="1"/>
</dbReference>
<feature type="transmembrane region" description="Helical" evidence="5">
    <location>
        <begin position="310"/>
        <end position="333"/>
    </location>
</feature>
<feature type="transmembrane region" description="Helical" evidence="5">
    <location>
        <begin position="18"/>
        <end position="41"/>
    </location>
</feature>
<feature type="transmembrane region" description="Helical" evidence="5">
    <location>
        <begin position="53"/>
        <end position="73"/>
    </location>
</feature>
<evidence type="ECO:0000256" key="1">
    <source>
        <dbReference type="ARBA" id="ARBA00004651"/>
    </source>
</evidence>
<feature type="transmembrane region" description="Helical" evidence="5">
    <location>
        <begin position="439"/>
        <end position="460"/>
    </location>
</feature>
<evidence type="ECO:0000313" key="7">
    <source>
        <dbReference type="EMBL" id="MFC3512526.1"/>
    </source>
</evidence>
<evidence type="ECO:0000259" key="6">
    <source>
        <dbReference type="PROSITE" id="PS50850"/>
    </source>
</evidence>
<feature type="transmembrane region" description="Helical" evidence="5">
    <location>
        <begin position="283"/>
        <end position="304"/>
    </location>
</feature>
<name>A0ABV7QKL3_9PSEU</name>
<evidence type="ECO:0000256" key="4">
    <source>
        <dbReference type="ARBA" id="ARBA00023136"/>
    </source>
</evidence>
<organism evidence="7 8">
    <name type="scientific">Amycolatopsis halotolerans</name>
    <dbReference type="NCBI Taxonomy" id="330083"/>
    <lineage>
        <taxon>Bacteria</taxon>
        <taxon>Bacillati</taxon>
        <taxon>Actinomycetota</taxon>
        <taxon>Actinomycetes</taxon>
        <taxon>Pseudonocardiales</taxon>
        <taxon>Pseudonocardiaceae</taxon>
        <taxon>Amycolatopsis</taxon>
    </lineage>
</organism>
<feature type="transmembrane region" description="Helical" evidence="5">
    <location>
        <begin position="413"/>
        <end position="433"/>
    </location>
</feature>
<dbReference type="InterPro" id="IPR020846">
    <property type="entry name" value="MFS_dom"/>
</dbReference>
<feature type="transmembrane region" description="Helical" evidence="5">
    <location>
        <begin position="114"/>
        <end position="131"/>
    </location>
</feature>
<keyword evidence="8" id="KW-1185">Reference proteome</keyword>
<dbReference type="InterPro" id="IPR036259">
    <property type="entry name" value="MFS_trans_sf"/>
</dbReference>
<dbReference type="PANTHER" id="PTHR42718:SF39">
    <property type="entry name" value="ACTINORHODIN TRANSPORTER-RELATED"/>
    <property type="match status" value="1"/>
</dbReference>
<feature type="transmembrane region" description="Helical" evidence="5">
    <location>
        <begin position="345"/>
        <end position="366"/>
    </location>
</feature>
<reference evidence="8" key="1">
    <citation type="journal article" date="2019" name="Int. J. Syst. Evol. Microbiol.">
        <title>The Global Catalogue of Microorganisms (GCM) 10K type strain sequencing project: providing services to taxonomists for standard genome sequencing and annotation.</title>
        <authorList>
            <consortium name="The Broad Institute Genomics Platform"/>
            <consortium name="The Broad Institute Genome Sequencing Center for Infectious Disease"/>
            <person name="Wu L."/>
            <person name="Ma J."/>
        </authorList>
    </citation>
    <scope>NUCLEOTIDE SEQUENCE [LARGE SCALE GENOMIC DNA]</scope>
    <source>
        <strain evidence="8">CGMCC 4.7682</strain>
    </source>
</reference>
<feature type="transmembrane region" description="Helical" evidence="5">
    <location>
        <begin position="372"/>
        <end position="392"/>
    </location>
</feature>
<feature type="transmembrane region" description="Helical" evidence="5">
    <location>
        <begin position="206"/>
        <end position="229"/>
    </location>
</feature>
<protein>
    <submittedName>
        <fullName evidence="7">MFS transporter</fullName>
    </submittedName>
</protein>
<evidence type="ECO:0000256" key="2">
    <source>
        <dbReference type="ARBA" id="ARBA00022692"/>
    </source>
</evidence>
<comment type="subcellular location">
    <subcellularLocation>
        <location evidence="1">Cell membrane</location>
        <topology evidence="1">Multi-pass membrane protein</topology>
    </subcellularLocation>
</comment>
<evidence type="ECO:0000256" key="3">
    <source>
        <dbReference type="ARBA" id="ARBA00022989"/>
    </source>
</evidence>
<feature type="transmembrane region" description="Helical" evidence="5">
    <location>
        <begin position="143"/>
        <end position="168"/>
    </location>
</feature>
<dbReference type="InterPro" id="IPR011701">
    <property type="entry name" value="MFS"/>
</dbReference>
<sequence>MAVELSPSSEQIRVRRGLLLAVLLSGQFMVNVDGAVVNIAAPAIRTGLGTGEGPVALVVSGYLIAYAVLLVTGARLGATHGRRRIFLWGLAGFTAASLACGVAPGIGWLVVARFLQGAAGALMVPQVLSGIQTHFTGSDRGRALGYYAVALSGGAVAGQVLGGLLVSADLFGTGWRSVFLINVPVGAGLLLAARKTLPADKRDERGALDLPGAAVLSTAVLLAIVPLVLGREHGWPTWMWLCLAASLVVFGWFVRHCRAAVARGRRPLVALDVVADPMVRNGLIAHGLTTATYAGLLFVLALYLQQGVGFGPAATGLAMVSWVAAFGVAGLALPRLPARWRRFAPTAGCLVLATAYASLCIHLSIAGRPGPLLIVFLGIGGLGLGASSNSLIDRVTSTARPDRVADLSGVLNTNAQLCAALGVAGASTAYLGLPFATTPSFATVLGGFAGLALIAAVVALGTERK</sequence>
<keyword evidence="4 5" id="KW-0472">Membrane</keyword>
<dbReference type="Gene3D" id="1.20.1250.20">
    <property type="entry name" value="MFS general substrate transporter like domains"/>
    <property type="match status" value="1"/>
</dbReference>
<dbReference type="SUPFAM" id="SSF103473">
    <property type="entry name" value="MFS general substrate transporter"/>
    <property type="match status" value="1"/>
</dbReference>
<feature type="domain" description="Major facilitator superfamily (MFS) profile" evidence="6">
    <location>
        <begin position="19"/>
        <end position="465"/>
    </location>
</feature>
<dbReference type="PANTHER" id="PTHR42718">
    <property type="entry name" value="MAJOR FACILITATOR SUPERFAMILY MULTIDRUG TRANSPORTER MFSC"/>
    <property type="match status" value="1"/>
</dbReference>
<feature type="transmembrane region" description="Helical" evidence="5">
    <location>
        <begin position="235"/>
        <end position="254"/>
    </location>
</feature>
<dbReference type="Pfam" id="PF07690">
    <property type="entry name" value="MFS_1"/>
    <property type="match status" value="1"/>
</dbReference>
<evidence type="ECO:0000313" key="8">
    <source>
        <dbReference type="Proteomes" id="UP001595764"/>
    </source>
</evidence>
<gene>
    <name evidence="7" type="ORF">ACFORO_20335</name>
</gene>
<dbReference type="PROSITE" id="PS50850">
    <property type="entry name" value="MFS"/>
    <property type="match status" value="1"/>
</dbReference>
<evidence type="ECO:0000256" key="5">
    <source>
        <dbReference type="SAM" id="Phobius"/>
    </source>
</evidence>
<dbReference type="EMBL" id="JBHRWI010000024">
    <property type="protein sequence ID" value="MFC3512526.1"/>
    <property type="molecule type" value="Genomic_DNA"/>
</dbReference>
<dbReference type="Proteomes" id="UP001595764">
    <property type="component" value="Unassembled WGS sequence"/>
</dbReference>
<feature type="transmembrane region" description="Helical" evidence="5">
    <location>
        <begin position="174"/>
        <end position="194"/>
    </location>
</feature>
<feature type="transmembrane region" description="Helical" evidence="5">
    <location>
        <begin position="85"/>
        <end position="108"/>
    </location>
</feature>